<evidence type="ECO:0000259" key="1">
    <source>
        <dbReference type="Pfam" id="PF20240"/>
    </source>
</evidence>
<organism evidence="2 3">
    <name type="scientific">Fodinibius salicampi</name>
    <dbReference type="NCBI Taxonomy" id="1920655"/>
    <lineage>
        <taxon>Bacteria</taxon>
        <taxon>Pseudomonadati</taxon>
        <taxon>Balneolota</taxon>
        <taxon>Balneolia</taxon>
        <taxon>Balneolales</taxon>
        <taxon>Balneolaceae</taxon>
        <taxon>Fodinibius</taxon>
    </lineage>
</organism>
<name>A0ABT3PXG2_9BACT</name>
<comment type="caution">
    <text evidence="2">The sequence shown here is derived from an EMBL/GenBank/DDBJ whole genome shotgun (WGS) entry which is preliminary data.</text>
</comment>
<dbReference type="InterPro" id="IPR046532">
    <property type="entry name" value="DUF6597"/>
</dbReference>
<sequence length="71" mass="8325">MDKQFNIHKLYQPLQPTVSGTNGSITYKELPPDEEGQEFIYCYWQLKTTDKLEDSFRYRVVADGCIDIFLS</sequence>
<accession>A0ABT3PXG2</accession>
<evidence type="ECO:0000313" key="2">
    <source>
        <dbReference type="EMBL" id="MCW9712535.1"/>
    </source>
</evidence>
<gene>
    <name evidence="2" type="ORF">LQ318_06430</name>
</gene>
<protein>
    <recommendedName>
        <fullName evidence="1">DUF6597 domain-containing protein</fullName>
    </recommendedName>
</protein>
<dbReference type="Pfam" id="PF20240">
    <property type="entry name" value="DUF6597"/>
    <property type="match status" value="1"/>
</dbReference>
<keyword evidence="3" id="KW-1185">Reference proteome</keyword>
<feature type="domain" description="DUF6597" evidence="1">
    <location>
        <begin position="29"/>
        <end position="69"/>
    </location>
</feature>
<dbReference type="EMBL" id="JAJNDC010000001">
    <property type="protein sequence ID" value="MCW9712535.1"/>
    <property type="molecule type" value="Genomic_DNA"/>
</dbReference>
<proteinExistence type="predicted"/>
<reference evidence="2 3" key="1">
    <citation type="submission" date="2021-11" db="EMBL/GenBank/DDBJ databases">
        <title>Aliifidinibius sp. nov., a new bacterium isolated from saline soil.</title>
        <authorList>
            <person name="Galisteo C."/>
            <person name="De La Haba R."/>
            <person name="Sanchez-Porro C."/>
            <person name="Ventosa A."/>
        </authorList>
    </citation>
    <scope>NUCLEOTIDE SEQUENCE [LARGE SCALE GENOMIC DNA]</scope>
    <source>
        <strain evidence="2 3">KACC 190600</strain>
    </source>
</reference>
<dbReference type="Proteomes" id="UP001207337">
    <property type="component" value="Unassembled WGS sequence"/>
</dbReference>
<dbReference type="RefSeq" id="WP_265788568.1">
    <property type="nucleotide sequence ID" value="NZ_BAABRS010000001.1"/>
</dbReference>
<evidence type="ECO:0000313" key="3">
    <source>
        <dbReference type="Proteomes" id="UP001207337"/>
    </source>
</evidence>